<reference evidence="2" key="1">
    <citation type="submission" date="2010-08" db="EMBL/GenBank/DDBJ databases">
        <authorList>
            <consortium name="Caenorhabditis japonica Sequencing Consortium"/>
            <person name="Wilson R.K."/>
        </authorList>
    </citation>
    <scope>NUCLEOTIDE SEQUENCE [LARGE SCALE GENOMIC DNA]</scope>
    <source>
        <strain evidence="2">DF5081</strain>
    </source>
</reference>
<dbReference type="EnsemblMetazoa" id="CJA35850.1">
    <property type="protein sequence ID" value="CJA35850.1"/>
    <property type="gene ID" value="WBGene00211697"/>
</dbReference>
<evidence type="ECO:0000313" key="1">
    <source>
        <dbReference type="EnsemblMetazoa" id="CJA35850.1"/>
    </source>
</evidence>
<dbReference type="AlphaFoldDB" id="A0A8R1EKC5"/>
<reference evidence="1" key="2">
    <citation type="submission" date="2022-06" db="UniProtKB">
        <authorList>
            <consortium name="EnsemblMetazoa"/>
        </authorList>
    </citation>
    <scope>IDENTIFICATION</scope>
    <source>
        <strain evidence="1">DF5081</strain>
    </source>
</reference>
<evidence type="ECO:0000313" key="2">
    <source>
        <dbReference type="Proteomes" id="UP000005237"/>
    </source>
</evidence>
<proteinExistence type="predicted"/>
<protein>
    <submittedName>
        <fullName evidence="1">Uncharacterized protein</fullName>
    </submittedName>
</protein>
<dbReference type="Proteomes" id="UP000005237">
    <property type="component" value="Unassembled WGS sequence"/>
</dbReference>
<keyword evidence="2" id="KW-1185">Reference proteome</keyword>
<accession>A0A8R1EKC5</accession>
<organism evidence="1 2">
    <name type="scientific">Caenorhabditis japonica</name>
    <dbReference type="NCBI Taxonomy" id="281687"/>
    <lineage>
        <taxon>Eukaryota</taxon>
        <taxon>Metazoa</taxon>
        <taxon>Ecdysozoa</taxon>
        <taxon>Nematoda</taxon>
        <taxon>Chromadorea</taxon>
        <taxon>Rhabditida</taxon>
        <taxon>Rhabditina</taxon>
        <taxon>Rhabditomorpha</taxon>
        <taxon>Rhabditoidea</taxon>
        <taxon>Rhabditidae</taxon>
        <taxon>Peloderinae</taxon>
        <taxon>Caenorhabditis</taxon>
    </lineage>
</organism>
<name>A0A8R1EKC5_CAEJA</name>
<sequence length="112" mass="12735">MVVGNTSNIIANNIFVDTRRHLNSNSATQLKPQKDFVRGSAAPLSDYSKGKQDAWLKLHAGIGKYFGQVIVSFIFPVLCYRRFFQVLLSVRVAMGKLQNHPQFRCLTIQLFF</sequence>